<dbReference type="Pfam" id="PF12937">
    <property type="entry name" value="F-box-like"/>
    <property type="match status" value="1"/>
</dbReference>
<name>A0AAV0N243_9ROSI</name>
<dbReference type="EMBL" id="CAMGYJ010000007">
    <property type="protein sequence ID" value="CAI0452492.1"/>
    <property type="molecule type" value="Genomic_DNA"/>
</dbReference>
<accession>A0AAV0N243</accession>
<evidence type="ECO:0000313" key="3">
    <source>
        <dbReference type="Proteomes" id="UP001154282"/>
    </source>
</evidence>
<dbReference type="InterPro" id="IPR036047">
    <property type="entry name" value="F-box-like_dom_sf"/>
</dbReference>
<evidence type="ECO:0000313" key="2">
    <source>
        <dbReference type="EMBL" id="CAI0452492.1"/>
    </source>
</evidence>
<proteinExistence type="predicted"/>
<sequence>MDPRIWNSLPEDILYRILSVASLETLLILRSTCKRFNSLFLSPAFLSSYKSSQPSPSFLCLSHPHFGRNRFAVYDTLRRRWRNRALPISAFLPRSLASSTLLASSKGILCFSCPASPVSFLICNFLTKSTRTVKFPNHPFPIESLNLVVPTSSSGDYKIFALCPGISFRQGFVYDSASRRWHQFDDITPNIKTNTRQEGVIHGDTLYFYTVEPYSIVGYDLEQRRWNRALSVGELIGGGSRVSFVRLVGDAGEQKMYLIGGIATGYGTVSEVKVWELDDAGRKWVEQGNMPAEMCRKFAAVCYHNYQHLYCLWHGGMICLCCNTWPEVLWFDVAAREWGWLPKCPLLPEKGNFGFTWFSVVPDLNTLV</sequence>
<gene>
    <name evidence="2" type="ORF">LITE_LOCUS31246</name>
</gene>
<dbReference type="InterPro" id="IPR050796">
    <property type="entry name" value="SCF_F-box_component"/>
</dbReference>
<evidence type="ECO:0000259" key="1">
    <source>
        <dbReference type="PROSITE" id="PS50181"/>
    </source>
</evidence>
<dbReference type="Gene3D" id="1.20.1280.50">
    <property type="match status" value="1"/>
</dbReference>
<feature type="domain" description="F-box" evidence="1">
    <location>
        <begin position="3"/>
        <end position="52"/>
    </location>
</feature>
<dbReference type="InterPro" id="IPR001810">
    <property type="entry name" value="F-box_dom"/>
</dbReference>
<dbReference type="PANTHER" id="PTHR31672:SF12">
    <property type="entry name" value="F-BOX DOMAIN-CONTAINING PROTEIN"/>
    <property type="match status" value="1"/>
</dbReference>
<dbReference type="Gene3D" id="2.120.10.80">
    <property type="entry name" value="Kelch-type beta propeller"/>
    <property type="match status" value="1"/>
</dbReference>
<dbReference type="AlphaFoldDB" id="A0AAV0N243"/>
<dbReference type="PANTHER" id="PTHR31672">
    <property type="entry name" value="BNACNNG10540D PROTEIN"/>
    <property type="match status" value="1"/>
</dbReference>
<reference evidence="2" key="1">
    <citation type="submission" date="2022-08" db="EMBL/GenBank/DDBJ databases">
        <authorList>
            <person name="Gutierrez-Valencia J."/>
        </authorList>
    </citation>
    <scope>NUCLEOTIDE SEQUENCE</scope>
</reference>
<dbReference type="PROSITE" id="PS50181">
    <property type="entry name" value="FBOX"/>
    <property type="match status" value="1"/>
</dbReference>
<protein>
    <recommendedName>
        <fullName evidence="1">F-box domain-containing protein</fullName>
    </recommendedName>
</protein>
<dbReference type="SUPFAM" id="SSF81383">
    <property type="entry name" value="F-box domain"/>
    <property type="match status" value="1"/>
</dbReference>
<dbReference type="SUPFAM" id="SSF117281">
    <property type="entry name" value="Kelch motif"/>
    <property type="match status" value="1"/>
</dbReference>
<dbReference type="SMART" id="SM00256">
    <property type="entry name" value="FBOX"/>
    <property type="match status" value="1"/>
</dbReference>
<keyword evidence="3" id="KW-1185">Reference proteome</keyword>
<organism evidence="2 3">
    <name type="scientific">Linum tenue</name>
    <dbReference type="NCBI Taxonomy" id="586396"/>
    <lineage>
        <taxon>Eukaryota</taxon>
        <taxon>Viridiplantae</taxon>
        <taxon>Streptophyta</taxon>
        <taxon>Embryophyta</taxon>
        <taxon>Tracheophyta</taxon>
        <taxon>Spermatophyta</taxon>
        <taxon>Magnoliopsida</taxon>
        <taxon>eudicotyledons</taxon>
        <taxon>Gunneridae</taxon>
        <taxon>Pentapetalae</taxon>
        <taxon>rosids</taxon>
        <taxon>fabids</taxon>
        <taxon>Malpighiales</taxon>
        <taxon>Linaceae</taxon>
        <taxon>Linum</taxon>
    </lineage>
</organism>
<dbReference type="InterPro" id="IPR015915">
    <property type="entry name" value="Kelch-typ_b-propeller"/>
</dbReference>
<comment type="caution">
    <text evidence="2">The sequence shown here is derived from an EMBL/GenBank/DDBJ whole genome shotgun (WGS) entry which is preliminary data.</text>
</comment>
<dbReference type="Proteomes" id="UP001154282">
    <property type="component" value="Unassembled WGS sequence"/>
</dbReference>